<proteinExistence type="predicted"/>
<sequence>MPGPDIVTWRKSSYSGLENDCVEVADRFSDIISIRDSKTHHGPIIVLAIDAWSAFVTGLRAGNFPTAL</sequence>
<evidence type="ECO:0000259" key="1">
    <source>
        <dbReference type="Pfam" id="PF04149"/>
    </source>
</evidence>
<accession>A0A3B0AQ90</accession>
<dbReference type="EMBL" id="RBAM01000019">
    <property type="protein sequence ID" value="RKN62975.1"/>
    <property type="molecule type" value="Genomic_DNA"/>
</dbReference>
<gene>
    <name evidence="2" type="ORF">D7231_30350</name>
</gene>
<organism evidence="2 3">
    <name type="scientific">Streptomyces klenkii</name>
    <dbReference type="NCBI Taxonomy" id="1420899"/>
    <lineage>
        <taxon>Bacteria</taxon>
        <taxon>Bacillati</taxon>
        <taxon>Actinomycetota</taxon>
        <taxon>Actinomycetes</taxon>
        <taxon>Kitasatosporales</taxon>
        <taxon>Streptomycetaceae</taxon>
        <taxon>Streptomyces</taxon>
    </lineage>
</organism>
<protein>
    <submittedName>
        <fullName evidence="2">DUF397 domain-containing protein</fullName>
    </submittedName>
</protein>
<evidence type="ECO:0000313" key="3">
    <source>
        <dbReference type="Proteomes" id="UP000270343"/>
    </source>
</evidence>
<comment type="caution">
    <text evidence="2">The sequence shown here is derived from an EMBL/GenBank/DDBJ whole genome shotgun (WGS) entry which is preliminary data.</text>
</comment>
<name>A0A3B0AQ90_9ACTN</name>
<feature type="domain" description="DUF397" evidence="1">
    <location>
        <begin position="8"/>
        <end position="60"/>
    </location>
</feature>
<dbReference type="AlphaFoldDB" id="A0A3B0AQ90"/>
<dbReference type="Proteomes" id="UP000270343">
    <property type="component" value="Unassembled WGS sequence"/>
</dbReference>
<keyword evidence="3" id="KW-1185">Reference proteome</keyword>
<dbReference type="Pfam" id="PF04149">
    <property type="entry name" value="DUF397"/>
    <property type="match status" value="1"/>
</dbReference>
<dbReference type="InterPro" id="IPR007278">
    <property type="entry name" value="DUF397"/>
</dbReference>
<reference evidence="2 3" key="1">
    <citation type="journal article" date="2015" name="Antonie Van Leeuwenhoek">
        <title>Streptomyces klenkii sp. nov., isolated from deep marine sediment.</title>
        <authorList>
            <person name="Veyisoglu A."/>
            <person name="Sahin N."/>
        </authorList>
    </citation>
    <scope>NUCLEOTIDE SEQUENCE [LARGE SCALE GENOMIC DNA]</scope>
    <source>
        <strain evidence="2 3">KCTC 29202</strain>
    </source>
</reference>
<evidence type="ECO:0000313" key="2">
    <source>
        <dbReference type="EMBL" id="RKN62975.1"/>
    </source>
</evidence>
<dbReference type="OrthoDB" id="4570646at2"/>